<keyword evidence="1" id="KW-1133">Transmembrane helix</keyword>
<evidence type="ECO:0000313" key="2">
    <source>
        <dbReference type="EMBL" id="KAG8503699.1"/>
    </source>
</evidence>
<feature type="transmembrane region" description="Helical" evidence="1">
    <location>
        <begin position="38"/>
        <end position="64"/>
    </location>
</feature>
<dbReference type="PANTHER" id="PTHR33210">
    <property type="entry name" value="PROTODERMAL FACTOR 1"/>
    <property type="match status" value="1"/>
</dbReference>
<dbReference type="InterPro" id="IPR039923">
    <property type="entry name" value="Protodermal_1"/>
</dbReference>
<keyword evidence="3" id="KW-1185">Reference proteome</keyword>
<evidence type="ECO:0000256" key="1">
    <source>
        <dbReference type="SAM" id="Phobius"/>
    </source>
</evidence>
<organism evidence="2 3">
    <name type="scientific">Gossypium anomalum</name>
    <dbReference type="NCBI Taxonomy" id="47600"/>
    <lineage>
        <taxon>Eukaryota</taxon>
        <taxon>Viridiplantae</taxon>
        <taxon>Streptophyta</taxon>
        <taxon>Embryophyta</taxon>
        <taxon>Tracheophyta</taxon>
        <taxon>Spermatophyta</taxon>
        <taxon>Magnoliopsida</taxon>
        <taxon>eudicotyledons</taxon>
        <taxon>Gunneridae</taxon>
        <taxon>Pentapetalae</taxon>
        <taxon>rosids</taxon>
        <taxon>malvids</taxon>
        <taxon>Malvales</taxon>
        <taxon>Malvaceae</taxon>
        <taxon>Malvoideae</taxon>
        <taxon>Gossypium</taxon>
    </lineage>
</organism>
<reference evidence="2 3" key="1">
    <citation type="journal article" date="2021" name="bioRxiv">
        <title>The Gossypium anomalum genome as a resource for cotton improvement and evolutionary analysis of hybrid incompatibility.</title>
        <authorList>
            <person name="Grover C.E."/>
            <person name="Yuan D."/>
            <person name="Arick M.A."/>
            <person name="Miller E.R."/>
            <person name="Hu G."/>
            <person name="Peterson D.G."/>
            <person name="Wendel J.F."/>
            <person name="Udall J.A."/>
        </authorList>
    </citation>
    <scope>NUCLEOTIDE SEQUENCE [LARGE SCALE GENOMIC DNA]</scope>
    <source>
        <strain evidence="2">JFW-Udall</strain>
        <tissue evidence="2">Leaf</tissue>
    </source>
</reference>
<dbReference type="PANTHER" id="PTHR33210:SF24">
    <property type="entry name" value="POLLEN OLE E 1 ALLERGEN AND EXTENSIN FAMILY PROTEIN"/>
    <property type="match status" value="1"/>
</dbReference>
<name>A0A8J5ZD43_9ROSI</name>
<dbReference type="EMBL" id="JAHUZN010000001">
    <property type="protein sequence ID" value="KAG8503699.1"/>
    <property type="molecule type" value="Genomic_DNA"/>
</dbReference>
<feature type="transmembrane region" description="Helical" evidence="1">
    <location>
        <begin position="6"/>
        <end position="26"/>
    </location>
</feature>
<evidence type="ECO:0008006" key="4">
    <source>
        <dbReference type="Google" id="ProtNLM"/>
    </source>
</evidence>
<gene>
    <name evidence="2" type="ORF">CXB51_001687</name>
</gene>
<proteinExistence type="predicted"/>
<evidence type="ECO:0000313" key="3">
    <source>
        <dbReference type="Proteomes" id="UP000701853"/>
    </source>
</evidence>
<accession>A0A8J5ZD43</accession>
<dbReference type="OrthoDB" id="1909008at2759"/>
<keyword evidence="1" id="KW-0812">Transmembrane</keyword>
<keyword evidence="1" id="KW-0472">Membrane</keyword>
<protein>
    <recommendedName>
        <fullName evidence="4">Pollen Ole e 1 allergen and extensin family protein</fullName>
    </recommendedName>
</protein>
<dbReference type="Pfam" id="PF01190">
    <property type="entry name" value="Pollen_Ole_e_1"/>
    <property type="match status" value="1"/>
</dbReference>
<comment type="caution">
    <text evidence="2">The sequence shown here is derived from an EMBL/GenBank/DDBJ whole genome shotgun (WGS) entry which is preliminary data.</text>
</comment>
<dbReference type="Proteomes" id="UP000701853">
    <property type="component" value="Chromosome 1"/>
</dbReference>
<dbReference type="AlphaFoldDB" id="A0A8J5ZD43"/>
<sequence>MYIHWCLIQVPSFFQFYDLFAFWFILYSPSFMDLANKLLFTALLIFAATIDGTQAAAMVSGAVFCDQCKDGQRSLFDYPLSGMKVTITCADGTGQVTMSREETTNVFGNYVMRFDATPDLSNCNAQVSGSGEGSNDCGATAGPAQKLRLMFRMFGMEIYGVDSLLSEPSQPMSFCPRSSNPVPAPIITPRRPPPPTFRLPPLPPLPPMPPMPPLPFSEASACSHQYWTMPEYKCYWRVLNPETKVSLIFGPLAARRYGSDMTLWESLQGRGDPYKTLLREATTALLNSYNTLQFPYNSIGVVTRTNWALMGSTRGVLITALRFIRANSGSGRVTCKLTPCK</sequence>